<dbReference type="EMBL" id="NCKV01006141">
    <property type="protein sequence ID" value="RWS23617.1"/>
    <property type="molecule type" value="Genomic_DNA"/>
</dbReference>
<keyword evidence="7" id="KW-0325">Glycoprotein</keyword>
<organism evidence="10 11">
    <name type="scientific">Leptotrombidium deliense</name>
    <dbReference type="NCBI Taxonomy" id="299467"/>
    <lineage>
        <taxon>Eukaryota</taxon>
        <taxon>Metazoa</taxon>
        <taxon>Ecdysozoa</taxon>
        <taxon>Arthropoda</taxon>
        <taxon>Chelicerata</taxon>
        <taxon>Arachnida</taxon>
        <taxon>Acari</taxon>
        <taxon>Acariformes</taxon>
        <taxon>Trombidiformes</taxon>
        <taxon>Prostigmata</taxon>
        <taxon>Anystina</taxon>
        <taxon>Parasitengona</taxon>
        <taxon>Trombiculoidea</taxon>
        <taxon>Trombiculidae</taxon>
        <taxon>Leptotrombidium</taxon>
    </lineage>
</organism>
<dbReference type="AlphaFoldDB" id="A0A443S7X9"/>
<dbReference type="Proteomes" id="UP000288716">
    <property type="component" value="Unassembled WGS sequence"/>
</dbReference>
<evidence type="ECO:0000256" key="7">
    <source>
        <dbReference type="ARBA" id="ARBA00023180"/>
    </source>
</evidence>
<proteinExistence type="inferred from homology"/>
<sequence>MNISSLSCRQEDYIQNANGIVPDRGRQITEIRRNQNEPNVANSESVPAFCTKNPNELCSNFSADCINCGLNESCIYGQITEANCTVIAGINCKGEKTFKKSYRCAYCYQLPTSEYDCLLSANCRSNSRYLTNCSVHQNVICLGKRVFPKYLTCNFVSGYKWSTALILSITLGGFGVDRFYLGNWQEGIGKLFSFGGLGVWTLVDIILIATGYLKPADGSRYM</sequence>
<comment type="similarity">
    <text evidence="2">Belongs to the TM2 family.</text>
</comment>
<dbReference type="Pfam" id="PF05154">
    <property type="entry name" value="TM2"/>
    <property type="match status" value="1"/>
</dbReference>
<dbReference type="PANTHER" id="PTHR21016">
    <property type="entry name" value="BETA-AMYLOID BINDING PROTEIN-RELATED"/>
    <property type="match status" value="1"/>
</dbReference>
<evidence type="ECO:0000313" key="10">
    <source>
        <dbReference type="EMBL" id="RWS23617.1"/>
    </source>
</evidence>
<dbReference type="InterPro" id="IPR050932">
    <property type="entry name" value="TM2D1-3-like"/>
</dbReference>
<keyword evidence="11" id="KW-1185">Reference proteome</keyword>
<comment type="caution">
    <text evidence="10">The sequence shown here is derived from an EMBL/GenBank/DDBJ whole genome shotgun (WGS) entry which is preliminary data.</text>
</comment>
<dbReference type="STRING" id="299467.A0A443S7X9"/>
<reference evidence="10 11" key="1">
    <citation type="journal article" date="2018" name="Gigascience">
        <title>Genomes of trombidid mites reveal novel predicted allergens and laterally-transferred genes associated with secondary metabolism.</title>
        <authorList>
            <person name="Dong X."/>
            <person name="Chaisiri K."/>
            <person name="Xia D."/>
            <person name="Armstrong S.D."/>
            <person name="Fang Y."/>
            <person name="Donnelly M.J."/>
            <person name="Kadowaki T."/>
            <person name="McGarry J.W."/>
            <person name="Darby A.C."/>
            <person name="Makepeace B.L."/>
        </authorList>
    </citation>
    <scope>NUCLEOTIDE SEQUENCE [LARGE SCALE GENOMIC DNA]</scope>
    <source>
        <strain evidence="10">UoL-UT</strain>
    </source>
</reference>
<keyword evidence="5 8" id="KW-1133">Transmembrane helix</keyword>
<evidence type="ECO:0000259" key="9">
    <source>
        <dbReference type="Pfam" id="PF05154"/>
    </source>
</evidence>
<feature type="domain" description="TM2" evidence="9">
    <location>
        <begin position="158"/>
        <end position="206"/>
    </location>
</feature>
<feature type="transmembrane region" description="Helical" evidence="8">
    <location>
        <begin position="161"/>
        <end position="180"/>
    </location>
</feature>
<gene>
    <name evidence="10" type="ORF">B4U80_01014</name>
</gene>
<evidence type="ECO:0000256" key="4">
    <source>
        <dbReference type="ARBA" id="ARBA00022729"/>
    </source>
</evidence>
<protein>
    <submittedName>
        <fullName evidence="10">TM2 domain-containing protein 3-like protein</fullName>
    </submittedName>
</protein>
<dbReference type="GO" id="GO:0016020">
    <property type="term" value="C:membrane"/>
    <property type="evidence" value="ECO:0007669"/>
    <property type="project" value="UniProtKB-SubCell"/>
</dbReference>
<evidence type="ECO:0000256" key="6">
    <source>
        <dbReference type="ARBA" id="ARBA00023136"/>
    </source>
</evidence>
<keyword evidence="6 8" id="KW-0472">Membrane</keyword>
<comment type="subcellular location">
    <subcellularLocation>
        <location evidence="1">Membrane</location>
        <topology evidence="1">Multi-pass membrane protein</topology>
    </subcellularLocation>
</comment>
<accession>A0A443S7X9</accession>
<dbReference type="OrthoDB" id="10257855at2759"/>
<dbReference type="InterPro" id="IPR007829">
    <property type="entry name" value="TM2"/>
</dbReference>
<evidence type="ECO:0000256" key="5">
    <source>
        <dbReference type="ARBA" id="ARBA00022989"/>
    </source>
</evidence>
<keyword evidence="4" id="KW-0732">Signal</keyword>
<dbReference type="PANTHER" id="PTHR21016:SF7">
    <property type="entry name" value="TM2 DOMAIN-CONTAINING PROTEIN 3"/>
    <property type="match status" value="1"/>
</dbReference>
<evidence type="ECO:0000256" key="1">
    <source>
        <dbReference type="ARBA" id="ARBA00004141"/>
    </source>
</evidence>
<evidence type="ECO:0000256" key="8">
    <source>
        <dbReference type="SAM" id="Phobius"/>
    </source>
</evidence>
<evidence type="ECO:0000313" key="11">
    <source>
        <dbReference type="Proteomes" id="UP000288716"/>
    </source>
</evidence>
<name>A0A443S7X9_9ACAR</name>
<keyword evidence="3 8" id="KW-0812">Transmembrane</keyword>
<evidence type="ECO:0000256" key="2">
    <source>
        <dbReference type="ARBA" id="ARBA00008284"/>
    </source>
</evidence>
<dbReference type="VEuPathDB" id="VectorBase:LDEU008423"/>
<evidence type="ECO:0000256" key="3">
    <source>
        <dbReference type="ARBA" id="ARBA00022692"/>
    </source>
</evidence>
<feature type="transmembrane region" description="Helical" evidence="8">
    <location>
        <begin position="192"/>
        <end position="213"/>
    </location>
</feature>